<keyword evidence="3" id="KW-1003">Cell membrane</keyword>
<evidence type="ECO:0000313" key="11">
    <source>
        <dbReference type="EMBL" id="WDR02208.1"/>
    </source>
</evidence>
<dbReference type="EMBL" id="CP118246">
    <property type="protein sequence ID" value="WDR02208.1"/>
    <property type="molecule type" value="Genomic_DNA"/>
</dbReference>
<dbReference type="RefSeq" id="WP_282218614.1">
    <property type="nucleotide sequence ID" value="NZ_CP118246.1"/>
</dbReference>
<feature type="transmembrane region" description="Helical" evidence="9">
    <location>
        <begin position="141"/>
        <end position="167"/>
    </location>
</feature>
<feature type="transmembrane region" description="Helical" evidence="9">
    <location>
        <begin position="72"/>
        <end position="90"/>
    </location>
</feature>
<dbReference type="CDD" id="cd00386">
    <property type="entry name" value="Heme_Cu_Oxidase_III_like"/>
    <property type="match status" value="1"/>
</dbReference>
<evidence type="ECO:0000256" key="5">
    <source>
        <dbReference type="ARBA" id="ARBA00022989"/>
    </source>
</evidence>
<evidence type="ECO:0000256" key="4">
    <source>
        <dbReference type="ARBA" id="ARBA00022692"/>
    </source>
</evidence>
<feature type="transmembrane region" description="Helical" evidence="9">
    <location>
        <begin position="102"/>
        <end position="121"/>
    </location>
</feature>
<dbReference type="Proteomes" id="UP001220530">
    <property type="component" value="Chromosome"/>
</dbReference>
<dbReference type="Pfam" id="PF00510">
    <property type="entry name" value="COX3"/>
    <property type="match status" value="1"/>
</dbReference>
<dbReference type="Gene3D" id="1.20.120.80">
    <property type="entry name" value="Cytochrome c oxidase, subunit III, four-helix bundle"/>
    <property type="match status" value="1"/>
</dbReference>
<evidence type="ECO:0000256" key="3">
    <source>
        <dbReference type="ARBA" id="ARBA00022475"/>
    </source>
</evidence>
<dbReference type="PANTHER" id="PTHR11403:SF2">
    <property type="entry name" value="CYTOCHROME BO(3) UBIQUINOL OXIDASE SUBUNIT 3"/>
    <property type="match status" value="1"/>
</dbReference>
<feature type="domain" description="Heme-copper oxidase subunit III family profile" evidence="10">
    <location>
        <begin position="31"/>
        <end position="204"/>
    </location>
</feature>
<keyword evidence="4 7" id="KW-0812">Transmembrane</keyword>
<name>A0ABY7YLS1_9HYPH</name>
<protein>
    <submittedName>
        <fullName evidence="11">Cytochrome c oxidase subunit 3</fullName>
    </submittedName>
</protein>
<organism evidence="11 12">
    <name type="scientific">Devosia algicola</name>
    <dbReference type="NCBI Taxonomy" id="3026418"/>
    <lineage>
        <taxon>Bacteria</taxon>
        <taxon>Pseudomonadati</taxon>
        <taxon>Pseudomonadota</taxon>
        <taxon>Alphaproteobacteria</taxon>
        <taxon>Hyphomicrobiales</taxon>
        <taxon>Devosiaceae</taxon>
        <taxon>Devosia</taxon>
    </lineage>
</organism>
<feature type="region of interest" description="Disordered" evidence="8">
    <location>
        <begin position="1"/>
        <end position="20"/>
    </location>
</feature>
<keyword evidence="5 9" id="KW-1133">Transmembrane helix</keyword>
<evidence type="ECO:0000313" key="12">
    <source>
        <dbReference type="Proteomes" id="UP001220530"/>
    </source>
</evidence>
<dbReference type="PROSITE" id="PS50253">
    <property type="entry name" value="COX3"/>
    <property type="match status" value="1"/>
</dbReference>
<evidence type="ECO:0000256" key="6">
    <source>
        <dbReference type="ARBA" id="ARBA00023136"/>
    </source>
</evidence>
<feature type="transmembrane region" description="Helical" evidence="9">
    <location>
        <begin position="30"/>
        <end position="52"/>
    </location>
</feature>
<dbReference type="InterPro" id="IPR035973">
    <property type="entry name" value="Cyt_c_oxidase_su3-like_sf"/>
</dbReference>
<comment type="similarity">
    <text evidence="2 7">Belongs to the cytochrome c oxidase subunit 3 family.</text>
</comment>
<accession>A0ABY7YLS1</accession>
<evidence type="ECO:0000256" key="2">
    <source>
        <dbReference type="ARBA" id="ARBA00010581"/>
    </source>
</evidence>
<evidence type="ECO:0000259" key="10">
    <source>
        <dbReference type="PROSITE" id="PS50253"/>
    </source>
</evidence>
<gene>
    <name evidence="11" type="ORF">PSQ19_16395</name>
</gene>
<sequence>MDDARLRTGEEPFPSRALPIGSPGRKSSGWYGMMMLITTEASLFVYLLFSYFYFAIWSGGSFLPSELPKFNLSAPDTAILLLSSVVVWWGEKGARKGSHTQLSLGLLAGIVLGTIFVGVQIMEWADKPYQLNTSSYSSLYFIITGFHMVHVVVGMLILLALLVWSLLGYFDRQRHAPVVIGAIYWHFVDAVWIAVFFTIYVSPHLG</sequence>
<dbReference type="InterPro" id="IPR024791">
    <property type="entry name" value="Cyt_c/ubiquinol_Oxase_su3"/>
</dbReference>
<evidence type="ECO:0000256" key="8">
    <source>
        <dbReference type="SAM" id="MobiDB-lite"/>
    </source>
</evidence>
<dbReference type="InterPro" id="IPR013833">
    <property type="entry name" value="Cyt_c_oxidase_su3_a-hlx"/>
</dbReference>
<feature type="compositionally biased region" description="Basic and acidic residues" evidence="8">
    <location>
        <begin position="1"/>
        <end position="10"/>
    </location>
</feature>
<evidence type="ECO:0000256" key="9">
    <source>
        <dbReference type="SAM" id="Phobius"/>
    </source>
</evidence>
<dbReference type="InterPro" id="IPR000298">
    <property type="entry name" value="Cyt_c_oxidase-like_su3"/>
</dbReference>
<feature type="transmembrane region" description="Helical" evidence="9">
    <location>
        <begin position="179"/>
        <end position="201"/>
    </location>
</feature>
<proteinExistence type="inferred from homology"/>
<evidence type="ECO:0000256" key="7">
    <source>
        <dbReference type="RuleBase" id="RU003376"/>
    </source>
</evidence>
<keyword evidence="12" id="KW-1185">Reference proteome</keyword>
<dbReference type="SUPFAM" id="SSF81452">
    <property type="entry name" value="Cytochrome c oxidase subunit III-like"/>
    <property type="match status" value="1"/>
</dbReference>
<keyword evidence="6 9" id="KW-0472">Membrane</keyword>
<comment type="subcellular location">
    <subcellularLocation>
        <location evidence="1 7">Cell membrane</location>
        <topology evidence="1 7">Multi-pass membrane protein</topology>
    </subcellularLocation>
</comment>
<reference evidence="11 12" key="1">
    <citation type="submission" date="2023-02" db="EMBL/GenBank/DDBJ databases">
        <title>Devosia algicola sp. nov., isolated from the phycosphere of marine algae.</title>
        <authorList>
            <person name="Kim J.M."/>
            <person name="Lee J.K."/>
            <person name="Choi B.J."/>
            <person name="Bayburt H."/>
            <person name="Jeon C.O."/>
        </authorList>
    </citation>
    <scope>NUCLEOTIDE SEQUENCE [LARGE SCALE GENOMIC DNA]</scope>
    <source>
        <strain evidence="11 12">G20-9</strain>
    </source>
</reference>
<evidence type="ECO:0000256" key="1">
    <source>
        <dbReference type="ARBA" id="ARBA00004651"/>
    </source>
</evidence>
<dbReference type="PANTHER" id="PTHR11403">
    <property type="entry name" value="CYTOCHROME C OXIDASE SUBUNIT III"/>
    <property type="match status" value="1"/>
</dbReference>